<keyword evidence="4" id="KW-1185">Reference proteome</keyword>
<organism evidence="3 4">
    <name type="scientific">Humicola insolens</name>
    <name type="common">Soft-rot fungus</name>
    <dbReference type="NCBI Taxonomy" id="85995"/>
    <lineage>
        <taxon>Eukaryota</taxon>
        <taxon>Fungi</taxon>
        <taxon>Dikarya</taxon>
        <taxon>Ascomycota</taxon>
        <taxon>Pezizomycotina</taxon>
        <taxon>Sordariomycetes</taxon>
        <taxon>Sordariomycetidae</taxon>
        <taxon>Sordariales</taxon>
        <taxon>Chaetomiaceae</taxon>
        <taxon>Mycothermus</taxon>
    </lineage>
</organism>
<feature type="transmembrane region" description="Helical" evidence="2">
    <location>
        <begin position="473"/>
        <end position="492"/>
    </location>
</feature>
<reference evidence="3 4" key="1">
    <citation type="journal article" date="2024" name="Commun. Biol.">
        <title>Comparative genomic analysis of thermophilic fungi reveals convergent evolutionary adaptations and gene losses.</title>
        <authorList>
            <person name="Steindorff A.S."/>
            <person name="Aguilar-Pontes M.V."/>
            <person name="Robinson A.J."/>
            <person name="Andreopoulos B."/>
            <person name="LaButti K."/>
            <person name="Kuo A."/>
            <person name="Mondo S."/>
            <person name="Riley R."/>
            <person name="Otillar R."/>
            <person name="Haridas S."/>
            <person name="Lipzen A."/>
            <person name="Grimwood J."/>
            <person name="Schmutz J."/>
            <person name="Clum A."/>
            <person name="Reid I.D."/>
            <person name="Moisan M.C."/>
            <person name="Butler G."/>
            <person name="Nguyen T.T.M."/>
            <person name="Dewar K."/>
            <person name="Conant G."/>
            <person name="Drula E."/>
            <person name="Henrissat B."/>
            <person name="Hansel C."/>
            <person name="Singer S."/>
            <person name="Hutchinson M.I."/>
            <person name="de Vries R.P."/>
            <person name="Natvig D.O."/>
            <person name="Powell A.J."/>
            <person name="Tsang A."/>
            <person name="Grigoriev I.V."/>
        </authorList>
    </citation>
    <scope>NUCLEOTIDE SEQUENCE [LARGE SCALE GENOMIC DNA]</scope>
    <source>
        <strain evidence="3 4">CBS 620.91</strain>
    </source>
</reference>
<name>A0ABR3V3K2_HUMIN</name>
<feature type="region of interest" description="Disordered" evidence="1">
    <location>
        <begin position="36"/>
        <end position="55"/>
    </location>
</feature>
<gene>
    <name evidence="3" type="ORF">VTJ49DRAFT_5325</name>
</gene>
<protein>
    <submittedName>
        <fullName evidence="3">Uncharacterized protein</fullName>
    </submittedName>
</protein>
<keyword evidence="2" id="KW-1133">Transmembrane helix</keyword>
<sequence length="534" mass="59162">MAPKGRSRSRSRRAEEAWFVTVVQVLVSVETETETLREEVRDDSDGHGSYGGVDENGDVAAARIECLRENGMVVFEQRQDASEPQSGKGRRSISYVGLLRDGQHREESNSLVIAKGCMAIRPSLPSSTRTYAFTHRATHLLHRSGRTLIDPDGVVSRPTGISLVGWKTASLVSQTQQHISSRHPSPTIINDTSSLHHPSITTRLPAPTPSLARLLLLYLLPHLPGAHLNLTHPLTSLLHHPFPLLTLLHPFHTSPSSSSSSTYRTALTNLLLAALLTHIHRTLLPRSAAAFLLPPGGHAPLEHIRLARTNPDVFISEALRRAGAGGRYALGAVLKREAGRRFWEGAVGGWLAGELGRVKVISELQSSEDRRVRVHREVWKRVVTVVWLGWVLVEVEYVFALGMDVAAWVVACYKLLLGSEGEEAKDAGRRVFWVAVTAAGWFRALLAVWTVADAVGGRLWPLVMVSLRRTRQGWPGLMVVILWVVGVVWMVLRYRSTFFIALEVSGMFVFLASPRVEREHRGYFKGRKGKGFRG</sequence>
<proteinExistence type="predicted"/>
<evidence type="ECO:0000256" key="1">
    <source>
        <dbReference type="SAM" id="MobiDB-lite"/>
    </source>
</evidence>
<keyword evidence="2" id="KW-0812">Transmembrane</keyword>
<feature type="transmembrane region" description="Helical" evidence="2">
    <location>
        <begin position="431"/>
        <end position="452"/>
    </location>
</feature>
<feature type="compositionally biased region" description="Basic and acidic residues" evidence="1">
    <location>
        <begin position="36"/>
        <end position="46"/>
    </location>
</feature>
<comment type="caution">
    <text evidence="3">The sequence shown here is derived from an EMBL/GenBank/DDBJ whole genome shotgun (WGS) entry which is preliminary data.</text>
</comment>
<evidence type="ECO:0000313" key="3">
    <source>
        <dbReference type="EMBL" id="KAL1836301.1"/>
    </source>
</evidence>
<keyword evidence="2" id="KW-0472">Membrane</keyword>
<dbReference type="EMBL" id="JAZGSY010000432">
    <property type="protein sequence ID" value="KAL1836301.1"/>
    <property type="molecule type" value="Genomic_DNA"/>
</dbReference>
<dbReference type="Proteomes" id="UP001583172">
    <property type="component" value="Unassembled WGS sequence"/>
</dbReference>
<evidence type="ECO:0000256" key="2">
    <source>
        <dbReference type="SAM" id="Phobius"/>
    </source>
</evidence>
<feature type="transmembrane region" description="Helical" evidence="2">
    <location>
        <begin position="385"/>
        <end position="411"/>
    </location>
</feature>
<accession>A0ABR3V3K2</accession>
<evidence type="ECO:0000313" key="4">
    <source>
        <dbReference type="Proteomes" id="UP001583172"/>
    </source>
</evidence>